<dbReference type="InterPro" id="IPR000914">
    <property type="entry name" value="SBP_5_dom"/>
</dbReference>
<dbReference type="InParanoid" id="A0A4R5CVI1"/>
<organism evidence="3 4">
    <name type="scientific">Jiangella asiatica</name>
    <dbReference type="NCBI Taxonomy" id="2530372"/>
    <lineage>
        <taxon>Bacteria</taxon>
        <taxon>Bacillati</taxon>
        <taxon>Actinomycetota</taxon>
        <taxon>Actinomycetes</taxon>
        <taxon>Jiangellales</taxon>
        <taxon>Jiangellaceae</taxon>
        <taxon>Jiangella</taxon>
    </lineage>
</organism>
<evidence type="ECO:0000313" key="3">
    <source>
        <dbReference type="EMBL" id="TDE01803.1"/>
    </source>
</evidence>
<dbReference type="PANTHER" id="PTHR30290">
    <property type="entry name" value="PERIPLASMIC BINDING COMPONENT OF ABC TRANSPORTER"/>
    <property type="match status" value="1"/>
</dbReference>
<dbReference type="Pfam" id="PF00496">
    <property type="entry name" value="SBP_bac_5"/>
    <property type="match status" value="1"/>
</dbReference>
<feature type="region of interest" description="Disordered" evidence="1">
    <location>
        <begin position="369"/>
        <end position="391"/>
    </location>
</feature>
<accession>A0A4R5CVI1</accession>
<dbReference type="GO" id="GO:1904680">
    <property type="term" value="F:peptide transmembrane transporter activity"/>
    <property type="evidence" value="ECO:0007669"/>
    <property type="project" value="TreeGrafter"/>
</dbReference>
<evidence type="ECO:0000256" key="1">
    <source>
        <dbReference type="SAM" id="MobiDB-lite"/>
    </source>
</evidence>
<dbReference type="GO" id="GO:0043190">
    <property type="term" value="C:ATP-binding cassette (ABC) transporter complex"/>
    <property type="evidence" value="ECO:0007669"/>
    <property type="project" value="InterPro"/>
</dbReference>
<evidence type="ECO:0000313" key="4">
    <source>
        <dbReference type="Proteomes" id="UP000294739"/>
    </source>
</evidence>
<dbReference type="AlphaFoldDB" id="A0A4R5CVI1"/>
<dbReference type="InterPro" id="IPR030678">
    <property type="entry name" value="Peptide/Ni-bd"/>
</dbReference>
<dbReference type="PANTHER" id="PTHR30290:SF83">
    <property type="entry name" value="ABC TRANSPORTER SUBSTRATE-BINDING PROTEIN"/>
    <property type="match status" value="1"/>
</dbReference>
<name>A0A4R5CVI1_9ACTN</name>
<feature type="domain" description="Solute-binding protein family 5" evidence="2">
    <location>
        <begin position="87"/>
        <end position="481"/>
    </location>
</feature>
<dbReference type="Proteomes" id="UP000294739">
    <property type="component" value="Unassembled WGS sequence"/>
</dbReference>
<proteinExistence type="predicted"/>
<gene>
    <name evidence="3" type="ORF">E1269_22605</name>
</gene>
<dbReference type="PROSITE" id="PS51257">
    <property type="entry name" value="PROKAR_LIPOPROTEIN"/>
    <property type="match status" value="1"/>
</dbReference>
<dbReference type="GO" id="GO:0015833">
    <property type="term" value="P:peptide transport"/>
    <property type="evidence" value="ECO:0007669"/>
    <property type="project" value="TreeGrafter"/>
</dbReference>
<comment type="caution">
    <text evidence="3">The sequence shown here is derived from an EMBL/GenBank/DDBJ whole genome shotgun (WGS) entry which is preliminary data.</text>
</comment>
<dbReference type="SUPFAM" id="SSF53850">
    <property type="entry name" value="Periplasmic binding protein-like II"/>
    <property type="match status" value="1"/>
</dbReference>
<dbReference type="InterPro" id="IPR039424">
    <property type="entry name" value="SBP_5"/>
</dbReference>
<protein>
    <recommendedName>
        <fullName evidence="2">Solute-binding protein family 5 domain-containing protein</fullName>
    </recommendedName>
</protein>
<sequence length="566" mass="58867">MLRDCSRRGGGLAAGLACVVLTACTATTEAQPPVSGGTLHYLSSEPAFSHLDPQRMYLPEDVAFAAAYLHRTLTAYTSPEEPAAVELAADLATDTGTARNHATEWSFTLREGAVFEDGSPIGCAAVKFGVSRAFDPQFVMQSGMSRAVRMLDVATVDGVPVYSGPYAADPGDVAAFDRAVSCSADDRTITFRLAEPAGDFNHAVSSLAFAPVPVGTPAGDAYDTAPVSSGPYRIETYTPGTGLTLARNEHWDRDADPLRPAHPDRVEVALGLEPDVVEARLLTDEGDDRTAVAAAELDTRTAERIAADDDLAGRTVGGPAPGVRYLAINTELVPVLEHRQAIAAAVDRSALHDALGGDPTGTLADSLLTPLLAGNDDPPPSSEPASGDPDRARDLIAAAGAPMPALTFAYEDTPANREVAEVLTTVLRAAGIALEPVPLGPAEYYPAIRDPASPHALMLGSWAPAWADGSTVVTDLLTPAGGPANLSRYDVAAVTAAAEAAAAELDPAERAEQWAAIGARAVADAAVVPIRFDRHQRLVGSLVGGARGWAPYGSVAHAALWVRPEE</sequence>
<reference evidence="3 4" key="1">
    <citation type="submission" date="2019-03" db="EMBL/GenBank/DDBJ databases">
        <title>Draft genome sequences of novel Actinobacteria.</title>
        <authorList>
            <person name="Sahin N."/>
            <person name="Ay H."/>
            <person name="Saygin H."/>
        </authorList>
    </citation>
    <scope>NUCLEOTIDE SEQUENCE [LARGE SCALE GENOMIC DNA]</scope>
    <source>
        <strain evidence="3 4">5K138</strain>
    </source>
</reference>
<keyword evidence="4" id="KW-1185">Reference proteome</keyword>
<evidence type="ECO:0000259" key="2">
    <source>
        <dbReference type="Pfam" id="PF00496"/>
    </source>
</evidence>
<dbReference type="PIRSF" id="PIRSF002741">
    <property type="entry name" value="MppA"/>
    <property type="match status" value="1"/>
</dbReference>
<dbReference type="Gene3D" id="3.10.105.10">
    <property type="entry name" value="Dipeptide-binding Protein, Domain 3"/>
    <property type="match status" value="1"/>
</dbReference>
<dbReference type="GO" id="GO:0042597">
    <property type="term" value="C:periplasmic space"/>
    <property type="evidence" value="ECO:0007669"/>
    <property type="project" value="UniProtKB-ARBA"/>
</dbReference>
<dbReference type="Gene3D" id="3.40.190.10">
    <property type="entry name" value="Periplasmic binding protein-like II"/>
    <property type="match status" value="1"/>
</dbReference>
<dbReference type="EMBL" id="SMKZ01000039">
    <property type="protein sequence ID" value="TDE01803.1"/>
    <property type="molecule type" value="Genomic_DNA"/>
</dbReference>